<accession>T1JX48</accession>
<dbReference type="Proteomes" id="UP000015104">
    <property type="component" value="Unassembled WGS sequence"/>
</dbReference>
<name>T1JX48_TETUR</name>
<dbReference type="AlphaFoldDB" id="T1JX48"/>
<dbReference type="HOGENOM" id="CLU_3369050_0_0_1"/>
<evidence type="ECO:0000256" key="1">
    <source>
        <dbReference type="SAM" id="MobiDB-lite"/>
    </source>
</evidence>
<organism evidence="2 3">
    <name type="scientific">Tetranychus urticae</name>
    <name type="common">Two-spotted spider mite</name>
    <dbReference type="NCBI Taxonomy" id="32264"/>
    <lineage>
        <taxon>Eukaryota</taxon>
        <taxon>Metazoa</taxon>
        <taxon>Ecdysozoa</taxon>
        <taxon>Arthropoda</taxon>
        <taxon>Chelicerata</taxon>
        <taxon>Arachnida</taxon>
        <taxon>Acari</taxon>
        <taxon>Acariformes</taxon>
        <taxon>Trombidiformes</taxon>
        <taxon>Prostigmata</taxon>
        <taxon>Eleutherengona</taxon>
        <taxon>Raphignathae</taxon>
        <taxon>Tetranychoidea</taxon>
        <taxon>Tetranychidae</taxon>
        <taxon>Tetranychus</taxon>
    </lineage>
</organism>
<dbReference type="EMBL" id="CAEY01000824">
    <property type="status" value="NOT_ANNOTATED_CDS"/>
    <property type="molecule type" value="Genomic_DNA"/>
</dbReference>
<protein>
    <submittedName>
        <fullName evidence="2">Uncharacterized protein</fullName>
    </submittedName>
</protein>
<sequence>MWMSFGQERNSLLWKTDPAARPPSNRKPEARKSSD</sequence>
<proteinExistence type="predicted"/>
<keyword evidence="3" id="KW-1185">Reference proteome</keyword>
<reference evidence="3" key="1">
    <citation type="submission" date="2011-08" db="EMBL/GenBank/DDBJ databases">
        <authorList>
            <person name="Rombauts S."/>
        </authorList>
    </citation>
    <scope>NUCLEOTIDE SEQUENCE</scope>
    <source>
        <strain evidence="3">London</strain>
    </source>
</reference>
<feature type="region of interest" description="Disordered" evidence="1">
    <location>
        <begin position="1"/>
        <end position="35"/>
    </location>
</feature>
<dbReference type="EnsemblMetazoa" id="tetur02g10680.1">
    <property type="protein sequence ID" value="tetur02g10680.1"/>
    <property type="gene ID" value="tetur02g10680"/>
</dbReference>
<feature type="compositionally biased region" description="Basic and acidic residues" evidence="1">
    <location>
        <begin position="26"/>
        <end position="35"/>
    </location>
</feature>
<reference evidence="2" key="2">
    <citation type="submission" date="2015-06" db="UniProtKB">
        <authorList>
            <consortium name="EnsemblMetazoa"/>
        </authorList>
    </citation>
    <scope>IDENTIFICATION</scope>
</reference>
<evidence type="ECO:0000313" key="3">
    <source>
        <dbReference type="Proteomes" id="UP000015104"/>
    </source>
</evidence>
<evidence type="ECO:0000313" key="2">
    <source>
        <dbReference type="EnsemblMetazoa" id="tetur02g10680.1"/>
    </source>
</evidence>